<reference evidence="2" key="1">
    <citation type="submission" date="2021-10" db="EMBL/GenBank/DDBJ databases">
        <authorList>
            <person name="Dean J.D."/>
            <person name="Kim M.K."/>
            <person name="Newey C.N."/>
            <person name="Stoker T.S."/>
            <person name="Thompson D.W."/>
            <person name="Grose J.H."/>
        </authorList>
    </citation>
    <scope>NUCLEOTIDE SEQUENCE</scope>
    <source>
        <strain evidence="2">BT635</strain>
    </source>
</reference>
<evidence type="ECO:0000313" key="3">
    <source>
        <dbReference type="Proteomes" id="UP001165297"/>
    </source>
</evidence>
<keyword evidence="1" id="KW-0472">Membrane</keyword>
<name>A0ABS8ADN5_9BACT</name>
<evidence type="ECO:0000313" key="2">
    <source>
        <dbReference type="EMBL" id="MCB2377524.1"/>
    </source>
</evidence>
<dbReference type="Proteomes" id="UP001165297">
    <property type="component" value="Unassembled WGS sequence"/>
</dbReference>
<feature type="transmembrane region" description="Helical" evidence="1">
    <location>
        <begin position="37"/>
        <end position="55"/>
    </location>
</feature>
<keyword evidence="3" id="KW-1185">Reference proteome</keyword>
<keyword evidence="1" id="KW-1133">Transmembrane helix</keyword>
<evidence type="ECO:0000256" key="1">
    <source>
        <dbReference type="SAM" id="Phobius"/>
    </source>
</evidence>
<keyword evidence="1" id="KW-0812">Transmembrane</keyword>
<comment type="caution">
    <text evidence="2">The sequence shown here is derived from an EMBL/GenBank/DDBJ whole genome shotgun (WGS) entry which is preliminary data.</text>
</comment>
<sequence>MEYLIGIVLIAVLGCAATVYFFYWLPAKAGHPKVGRGLAALVAGFFVVAAAGLVFEDELFSKSDARKLLREQGVLLQDDFTIQANHSSSAPGGDYYHSFTLHISAADSKRVAASIRQAPGFERDGEPLPDSYKYGPGRYDGPPLVRSYATAAYLNRELFQPHGVPFAPTYRVIAVSKTSNELIFTDFNK</sequence>
<organism evidence="2 3">
    <name type="scientific">Hymenobacter nitidus</name>
    <dbReference type="NCBI Taxonomy" id="2880929"/>
    <lineage>
        <taxon>Bacteria</taxon>
        <taxon>Pseudomonadati</taxon>
        <taxon>Bacteroidota</taxon>
        <taxon>Cytophagia</taxon>
        <taxon>Cytophagales</taxon>
        <taxon>Hymenobacteraceae</taxon>
        <taxon>Hymenobacter</taxon>
    </lineage>
</organism>
<feature type="transmembrane region" description="Helical" evidence="1">
    <location>
        <begin position="6"/>
        <end position="25"/>
    </location>
</feature>
<dbReference type="EMBL" id="JAJADQ010000003">
    <property type="protein sequence ID" value="MCB2377524.1"/>
    <property type="molecule type" value="Genomic_DNA"/>
</dbReference>
<dbReference type="RefSeq" id="WP_226184573.1">
    <property type="nucleotide sequence ID" value="NZ_JAJADQ010000003.1"/>
</dbReference>
<proteinExistence type="predicted"/>
<protein>
    <submittedName>
        <fullName evidence="2">Uncharacterized protein</fullName>
    </submittedName>
</protein>
<gene>
    <name evidence="2" type="ORF">LGH70_08020</name>
</gene>
<accession>A0ABS8ADN5</accession>